<protein>
    <recommendedName>
        <fullName evidence="4">L domain-like protein</fullName>
    </recommendedName>
</protein>
<comment type="caution">
    <text evidence="2">The sequence shown here is derived from an EMBL/GenBank/DDBJ whole genome shotgun (WGS) entry which is preliminary data.</text>
</comment>
<dbReference type="SUPFAM" id="SSF52058">
    <property type="entry name" value="L domain-like"/>
    <property type="match status" value="1"/>
</dbReference>
<dbReference type="EMBL" id="MCGO01000011">
    <property type="protein sequence ID" value="ORY48741.1"/>
    <property type="molecule type" value="Genomic_DNA"/>
</dbReference>
<name>A0A1Y2CNZ0_9FUNG</name>
<reference evidence="2 3" key="1">
    <citation type="submission" date="2016-07" db="EMBL/GenBank/DDBJ databases">
        <title>Pervasive Adenine N6-methylation of Active Genes in Fungi.</title>
        <authorList>
            <consortium name="DOE Joint Genome Institute"/>
            <person name="Mondo S.J."/>
            <person name="Dannebaum R.O."/>
            <person name="Kuo R.C."/>
            <person name="Labutti K."/>
            <person name="Haridas S."/>
            <person name="Kuo A."/>
            <person name="Salamov A."/>
            <person name="Ahrendt S.R."/>
            <person name="Lipzen A."/>
            <person name="Sullivan W."/>
            <person name="Andreopoulos W.B."/>
            <person name="Clum A."/>
            <person name="Lindquist E."/>
            <person name="Daum C."/>
            <person name="Ramamoorthy G.K."/>
            <person name="Gryganskyi A."/>
            <person name="Culley D."/>
            <person name="Magnuson J.K."/>
            <person name="James T.Y."/>
            <person name="O'Malley M.A."/>
            <person name="Stajich J.E."/>
            <person name="Spatafora J.W."/>
            <person name="Visel A."/>
            <person name="Grigoriev I.V."/>
        </authorList>
    </citation>
    <scope>NUCLEOTIDE SEQUENCE [LARGE SCALE GENOMIC DNA]</scope>
    <source>
        <strain evidence="2 3">JEL800</strain>
    </source>
</reference>
<sequence length="378" mass="39249">MDGSGSCDDSDDGSEFEKPQILNAMLHQTSLADAPVILTGSIPTLIAGMTTLILTQNQLSGSIPDLPITLSYLELASNNLEGSIPQLPSEMVSLNLANNKLTGTIPPLPIFVQGSGTTVGSAILVGNCFTNPGPFINNCGFNATTTTLRTSPVSGSPSISTITGPLLTVGKASLTPTSIPSSESGPNISAIVGGIIGSIFGIVAIGVFVWWFHRLKQPKVQLEDSSLYLEAAKPSGDYDRRPTVQSQGSSSGGLFSLAGSSYTGISEQTGVSEKTGAGGSVFTTLTAGLERGSAAFLASITPAGREKHLFEGKGGEGNVSPGSGLPGDVSCWSTQNVAYWIYFNHGGEHVARKVMGKATLDFASISKSRRTYTPERRD</sequence>
<dbReference type="OrthoDB" id="676979at2759"/>
<dbReference type="Proteomes" id="UP000193642">
    <property type="component" value="Unassembled WGS sequence"/>
</dbReference>
<keyword evidence="1" id="KW-0472">Membrane</keyword>
<keyword evidence="1" id="KW-1133">Transmembrane helix</keyword>
<dbReference type="Pfam" id="PF00560">
    <property type="entry name" value="LRR_1"/>
    <property type="match status" value="1"/>
</dbReference>
<dbReference type="PANTHER" id="PTHR48010">
    <property type="entry name" value="OS05G0588300 PROTEIN"/>
    <property type="match status" value="1"/>
</dbReference>
<dbReference type="AlphaFoldDB" id="A0A1Y2CNZ0"/>
<keyword evidence="3" id="KW-1185">Reference proteome</keyword>
<dbReference type="InterPro" id="IPR050994">
    <property type="entry name" value="At_inactive_RLKs"/>
</dbReference>
<proteinExistence type="predicted"/>
<accession>A0A1Y2CNZ0</accession>
<gene>
    <name evidence="2" type="ORF">BCR33DRAFT_735543</name>
</gene>
<dbReference type="Gene3D" id="3.80.10.10">
    <property type="entry name" value="Ribonuclease Inhibitor"/>
    <property type="match status" value="1"/>
</dbReference>
<dbReference type="PANTHER" id="PTHR48010:SF58">
    <property type="entry name" value="RECEPTOR PROTEIN KINASE-LIKE PROTEIN ZAR1"/>
    <property type="match status" value="1"/>
</dbReference>
<evidence type="ECO:0000256" key="1">
    <source>
        <dbReference type="SAM" id="Phobius"/>
    </source>
</evidence>
<evidence type="ECO:0008006" key="4">
    <source>
        <dbReference type="Google" id="ProtNLM"/>
    </source>
</evidence>
<evidence type="ECO:0000313" key="2">
    <source>
        <dbReference type="EMBL" id="ORY48741.1"/>
    </source>
</evidence>
<evidence type="ECO:0000313" key="3">
    <source>
        <dbReference type="Proteomes" id="UP000193642"/>
    </source>
</evidence>
<feature type="transmembrane region" description="Helical" evidence="1">
    <location>
        <begin position="188"/>
        <end position="212"/>
    </location>
</feature>
<keyword evidence="1" id="KW-0812">Transmembrane</keyword>
<dbReference type="InterPro" id="IPR032675">
    <property type="entry name" value="LRR_dom_sf"/>
</dbReference>
<dbReference type="InterPro" id="IPR001611">
    <property type="entry name" value="Leu-rich_rpt"/>
</dbReference>
<organism evidence="2 3">
    <name type="scientific">Rhizoclosmatium globosum</name>
    <dbReference type="NCBI Taxonomy" id="329046"/>
    <lineage>
        <taxon>Eukaryota</taxon>
        <taxon>Fungi</taxon>
        <taxon>Fungi incertae sedis</taxon>
        <taxon>Chytridiomycota</taxon>
        <taxon>Chytridiomycota incertae sedis</taxon>
        <taxon>Chytridiomycetes</taxon>
        <taxon>Chytridiales</taxon>
        <taxon>Chytriomycetaceae</taxon>
        <taxon>Rhizoclosmatium</taxon>
    </lineage>
</organism>